<feature type="region of interest" description="Disordered" evidence="2">
    <location>
        <begin position="44"/>
        <end position="81"/>
    </location>
</feature>
<dbReference type="CDD" id="cd05829">
    <property type="entry name" value="Sortase_F"/>
    <property type="match status" value="1"/>
</dbReference>
<sequence>MPRLPRLPRLPSLAPADAARFRTHCAVLALAVLTGVWLIRGGATPSASPPQPSAAEAFAPGRPHPADRAGGPREGTAVAPLPASEPVRLRIPQIRVDTPVMRLGLDAAGGLDVPPEGNPNIAGWYRDGTPPGTPGTAVVAGHVDTAEGPAVFYRLGALHKGHTVEVLRKDGRTAVFTIDAIEVYDAADFPDSKVYGKAARPELRVITCGGGFVEGKGYRGNVVVFAHLTGVRAVTHNAAPEGTGHAAPESTPSDEITPPTGRTPASRPA</sequence>
<feature type="region of interest" description="Disordered" evidence="2">
    <location>
        <begin position="237"/>
        <end position="269"/>
    </location>
</feature>
<evidence type="ECO:0000256" key="2">
    <source>
        <dbReference type="SAM" id="MobiDB-lite"/>
    </source>
</evidence>
<evidence type="ECO:0000313" key="4">
    <source>
        <dbReference type="Proteomes" id="UP000638353"/>
    </source>
</evidence>
<dbReference type="Gene3D" id="2.40.260.10">
    <property type="entry name" value="Sortase"/>
    <property type="match status" value="1"/>
</dbReference>
<dbReference type="GO" id="GO:0016787">
    <property type="term" value="F:hydrolase activity"/>
    <property type="evidence" value="ECO:0007669"/>
    <property type="project" value="UniProtKB-KW"/>
</dbReference>
<dbReference type="NCBIfam" id="NF033748">
    <property type="entry name" value="class_F_sortase"/>
    <property type="match status" value="1"/>
</dbReference>
<comment type="caution">
    <text evidence="3">The sequence shown here is derived from an EMBL/GenBank/DDBJ whole genome shotgun (WGS) entry which is preliminary data.</text>
</comment>
<evidence type="ECO:0000256" key="1">
    <source>
        <dbReference type="ARBA" id="ARBA00022801"/>
    </source>
</evidence>
<proteinExistence type="predicted"/>
<name>A0A918X6P3_9ACTN</name>
<dbReference type="AlphaFoldDB" id="A0A918X6P3"/>
<dbReference type="InterPro" id="IPR005754">
    <property type="entry name" value="Sortase"/>
</dbReference>
<evidence type="ECO:0000313" key="3">
    <source>
        <dbReference type="EMBL" id="GHD15681.1"/>
    </source>
</evidence>
<gene>
    <name evidence="3" type="ORF">GCM10010334_76120</name>
</gene>
<reference evidence="3" key="2">
    <citation type="submission" date="2020-09" db="EMBL/GenBank/DDBJ databases">
        <authorList>
            <person name="Sun Q."/>
            <person name="Ohkuma M."/>
        </authorList>
    </citation>
    <scope>NUCLEOTIDE SEQUENCE</scope>
    <source>
        <strain evidence="3">JCM 4637</strain>
    </source>
</reference>
<dbReference type="SUPFAM" id="SSF63817">
    <property type="entry name" value="Sortase"/>
    <property type="match status" value="1"/>
</dbReference>
<dbReference type="RefSeq" id="WP_189827686.1">
    <property type="nucleotide sequence ID" value="NZ_BMVC01000023.1"/>
</dbReference>
<dbReference type="Pfam" id="PF04203">
    <property type="entry name" value="Sortase"/>
    <property type="match status" value="1"/>
</dbReference>
<keyword evidence="1" id="KW-0378">Hydrolase</keyword>
<organism evidence="3 4">
    <name type="scientific">Streptomyces finlayi</name>
    <dbReference type="NCBI Taxonomy" id="67296"/>
    <lineage>
        <taxon>Bacteria</taxon>
        <taxon>Bacillati</taxon>
        <taxon>Actinomycetota</taxon>
        <taxon>Actinomycetes</taxon>
        <taxon>Kitasatosporales</taxon>
        <taxon>Streptomycetaceae</taxon>
        <taxon>Streptomyces</taxon>
    </lineage>
</organism>
<accession>A0A918X6P3</accession>
<dbReference type="EMBL" id="BMVC01000023">
    <property type="protein sequence ID" value="GHD15681.1"/>
    <property type="molecule type" value="Genomic_DNA"/>
</dbReference>
<reference evidence="3" key="1">
    <citation type="journal article" date="2014" name="Int. J. Syst. Evol. Microbiol.">
        <title>Complete genome sequence of Corynebacterium casei LMG S-19264T (=DSM 44701T), isolated from a smear-ripened cheese.</title>
        <authorList>
            <consortium name="US DOE Joint Genome Institute (JGI-PGF)"/>
            <person name="Walter F."/>
            <person name="Albersmeier A."/>
            <person name="Kalinowski J."/>
            <person name="Ruckert C."/>
        </authorList>
    </citation>
    <scope>NUCLEOTIDE SEQUENCE</scope>
    <source>
        <strain evidence="3">JCM 4637</strain>
    </source>
</reference>
<dbReference type="InterPro" id="IPR042001">
    <property type="entry name" value="Sortase_F"/>
</dbReference>
<dbReference type="Proteomes" id="UP000638353">
    <property type="component" value="Unassembled WGS sequence"/>
</dbReference>
<protein>
    <submittedName>
        <fullName evidence="3">Class F sortase</fullName>
    </submittedName>
</protein>
<dbReference type="InterPro" id="IPR023365">
    <property type="entry name" value="Sortase_dom-sf"/>
</dbReference>